<evidence type="ECO:0000256" key="11">
    <source>
        <dbReference type="PROSITE-ProRule" id="PRU01355"/>
    </source>
</evidence>
<comment type="caution">
    <text evidence="11">Lacks conserved residue(s) required for the propagation of feature annotation.</text>
</comment>
<feature type="disulfide bond" evidence="8 11">
    <location>
        <begin position="519"/>
        <end position="537"/>
    </location>
</feature>
<evidence type="ECO:0000313" key="14">
    <source>
        <dbReference type="Proteomes" id="UP000790347"/>
    </source>
</evidence>
<dbReference type="PROSITE" id="PS52011">
    <property type="entry name" value="PEPTIDASE_M2"/>
    <property type="match status" value="1"/>
</dbReference>
<comment type="caution">
    <text evidence="13">The sequence shown here is derived from an EMBL/GenBank/DDBJ whole genome shotgun (WGS) entry which is preliminary data.</text>
</comment>
<dbReference type="EMBL" id="ASGP02000005">
    <property type="protein sequence ID" value="KAH9505981.1"/>
    <property type="molecule type" value="Genomic_DNA"/>
</dbReference>
<feature type="chain" id="PRO_5037611326" description="Angiotensin-converting enzyme" evidence="12">
    <location>
        <begin position="25"/>
        <end position="602"/>
    </location>
</feature>
<feature type="active site" description="Proton donor 2" evidence="9">
    <location>
        <position position="494"/>
    </location>
</feature>
<feature type="active site" description="Proton acceptor 2" evidence="9">
    <location>
        <position position="395"/>
    </location>
</feature>
<feature type="active site" description="Proton donor 1" evidence="5">
    <location>
        <position position="494"/>
    </location>
</feature>
<gene>
    <name evidence="13" type="ORF">DERF_010743</name>
</gene>
<keyword evidence="2 12" id="KW-0732">Signal</keyword>
<name>A0A922HRJ9_DERFA</name>
<feature type="signal peptide" evidence="12">
    <location>
        <begin position="1"/>
        <end position="24"/>
    </location>
</feature>
<dbReference type="GO" id="GO:0008241">
    <property type="term" value="F:peptidyl-dipeptidase activity"/>
    <property type="evidence" value="ECO:0007669"/>
    <property type="project" value="InterPro"/>
</dbReference>
<organism evidence="13 14">
    <name type="scientific">Dermatophagoides farinae</name>
    <name type="common">American house dust mite</name>
    <dbReference type="NCBI Taxonomy" id="6954"/>
    <lineage>
        <taxon>Eukaryota</taxon>
        <taxon>Metazoa</taxon>
        <taxon>Ecdysozoa</taxon>
        <taxon>Arthropoda</taxon>
        <taxon>Chelicerata</taxon>
        <taxon>Arachnida</taxon>
        <taxon>Acari</taxon>
        <taxon>Acariformes</taxon>
        <taxon>Sarcoptiformes</taxon>
        <taxon>Astigmata</taxon>
        <taxon>Psoroptidia</taxon>
        <taxon>Analgoidea</taxon>
        <taxon>Pyroglyphidae</taxon>
        <taxon>Dermatophagoidinae</taxon>
        <taxon>Dermatophagoides</taxon>
    </lineage>
</organism>
<evidence type="ECO:0000256" key="5">
    <source>
        <dbReference type="PIRSR" id="PIRSR601548-1"/>
    </source>
</evidence>
<comment type="similarity">
    <text evidence="1 11">Belongs to the peptidase M2 family.</text>
</comment>
<dbReference type="PANTHER" id="PTHR10514:SF27">
    <property type="entry name" value="ANGIOTENSIN-CONVERTING ENZYME"/>
    <property type="match status" value="1"/>
</dbReference>
<evidence type="ECO:0000256" key="4">
    <source>
        <dbReference type="ARBA" id="ARBA00023180"/>
    </source>
</evidence>
<keyword evidence="3 8" id="KW-1015">Disulfide bond</keyword>
<evidence type="ECO:0000256" key="1">
    <source>
        <dbReference type="ARBA" id="ARBA00008139"/>
    </source>
</evidence>
<evidence type="ECO:0000256" key="3">
    <source>
        <dbReference type="ARBA" id="ARBA00023157"/>
    </source>
</evidence>
<evidence type="ECO:0000256" key="2">
    <source>
        <dbReference type="ARBA" id="ARBA00022729"/>
    </source>
</evidence>
<dbReference type="SUPFAM" id="SSF55486">
    <property type="entry name" value="Metalloproteases ('zincins'), catalytic domain"/>
    <property type="match status" value="1"/>
</dbReference>
<dbReference type="GO" id="GO:0016020">
    <property type="term" value="C:membrane"/>
    <property type="evidence" value="ECO:0007669"/>
    <property type="project" value="InterPro"/>
</dbReference>
<reference evidence="13" key="1">
    <citation type="submission" date="2013-05" db="EMBL/GenBank/DDBJ databases">
        <authorList>
            <person name="Yim A.K.Y."/>
            <person name="Chan T.F."/>
            <person name="Ji K.M."/>
            <person name="Liu X.Y."/>
            <person name="Zhou J.W."/>
            <person name="Li R.Q."/>
            <person name="Yang K.Y."/>
            <person name="Li J."/>
            <person name="Li M."/>
            <person name="Law P.T.W."/>
            <person name="Wu Y.L."/>
            <person name="Cai Z.L."/>
            <person name="Qin H."/>
            <person name="Bao Y."/>
            <person name="Leung R.K.K."/>
            <person name="Ng P.K.S."/>
            <person name="Zou J."/>
            <person name="Zhong X.J."/>
            <person name="Ran P.X."/>
            <person name="Zhong N.S."/>
            <person name="Liu Z.G."/>
            <person name="Tsui S.K.W."/>
        </authorList>
    </citation>
    <scope>NUCLEOTIDE SEQUENCE</scope>
    <source>
        <strain evidence="13">Derf</strain>
        <tissue evidence="13">Whole organism</tissue>
    </source>
</reference>
<evidence type="ECO:0000256" key="7">
    <source>
        <dbReference type="PIRSR" id="PIRSR601548-3"/>
    </source>
</evidence>
<evidence type="ECO:0000256" key="10">
    <source>
        <dbReference type="PIRSR" id="PIRSR601548-8"/>
    </source>
</evidence>
<dbReference type="GO" id="GO:0006508">
    <property type="term" value="P:proteolysis"/>
    <property type="evidence" value="ECO:0007669"/>
    <property type="project" value="InterPro"/>
</dbReference>
<dbReference type="PANTHER" id="PTHR10514">
    <property type="entry name" value="ANGIOTENSIN-CONVERTING ENZYME"/>
    <property type="match status" value="1"/>
</dbReference>
<evidence type="ECO:0000313" key="13">
    <source>
        <dbReference type="EMBL" id="KAH9505981.1"/>
    </source>
</evidence>
<evidence type="ECO:0000256" key="8">
    <source>
        <dbReference type="PIRSR" id="PIRSR601548-4"/>
    </source>
</evidence>
<feature type="binding site" evidence="7">
    <location>
        <position position="398"/>
    </location>
    <ligand>
        <name>Zn(2+)</name>
        <dbReference type="ChEBI" id="CHEBI:29105"/>
        <label>1</label>
        <note>catalytic</note>
    </ligand>
</feature>
<dbReference type="GO" id="GO:0008237">
    <property type="term" value="F:metallopeptidase activity"/>
    <property type="evidence" value="ECO:0007669"/>
    <property type="project" value="InterPro"/>
</dbReference>
<dbReference type="Proteomes" id="UP000790347">
    <property type="component" value="Unassembled WGS sequence"/>
</dbReference>
<dbReference type="InterPro" id="IPR001548">
    <property type="entry name" value="Peptidase_M2"/>
</dbReference>
<dbReference type="AlphaFoldDB" id="A0A922HRJ9"/>
<feature type="active site" description="Proton acceptor 1" evidence="5">
    <location>
        <position position="395"/>
    </location>
</feature>
<keyword evidence="7" id="KW-0862">Zinc</keyword>
<keyword evidence="4" id="KW-0325">Glycoprotein</keyword>
<feature type="binding site" evidence="10">
    <location>
        <position position="398"/>
    </location>
    <ligand>
        <name>Zn(2+)</name>
        <dbReference type="ChEBI" id="CHEBI:29105"/>
        <label>2</label>
        <note>catalytic</note>
    </ligand>
</feature>
<feature type="disulfide bond" evidence="8">
    <location>
        <begin position="358"/>
        <end position="379"/>
    </location>
</feature>
<accession>A0A922HRJ9</accession>
<protein>
    <recommendedName>
        <fullName evidence="15">Angiotensin-converting enzyme</fullName>
    </recommendedName>
</protein>
<feature type="binding site" evidence="7">
    <location>
        <position position="394"/>
    </location>
    <ligand>
        <name>Zn(2+)</name>
        <dbReference type="ChEBI" id="CHEBI:29105"/>
        <label>1</label>
        <note>catalytic</note>
    </ligand>
</feature>
<keyword evidence="7" id="KW-0479">Metal-binding</keyword>
<dbReference type="Pfam" id="PF01401">
    <property type="entry name" value="Peptidase_M2"/>
    <property type="match status" value="1"/>
</dbReference>
<evidence type="ECO:0000256" key="9">
    <source>
        <dbReference type="PIRSR" id="PIRSR601548-6"/>
    </source>
</evidence>
<reference evidence="13" key="2">
    <citation type="journal article" date="2022" name="Res Sq">
        <title>Comparative Genomics Reveals Insights into the Divergent Evolution of Astigmatic Mites and Household Pest Adaptations.</title>
        <authorList>
            <person name="Xiong Q."/>
            <person name="Wan A.T.-Y."/>
            <person name="Liu X.-Y."/>
            <person name="Fung C.S.-H."/>
            <person name="Xiao X."/>
            <person name="Malainual N."/>
            <person name="Hou J."/>
            <person name="Wang L."/>
            <person name="Wang M."/>
            <person name="Yang K."/>
            <person name="Cui Y."/>
            <person name="Leung E."/>
            <person name="Nong W."/>
            <person name="Shin S.-K."/>
            <person name="Au S."/>
            <person name="Jeong K.Y."/>
            <person name="Chew F.T."/>
            <person name="Hui J."/>
            <person name="Leung T.F."/>
            <person name="Tungtrongchitr A."/>
            <person name="Zhong N."/>
            <person name="Liu Z."/>
            <person name="Tsui S."/>
        </authorList>
    </citation>
    <scope>NUCLEOTIDE SEQUENCE</scope>
    <source>
        <strain evidence="13">Derf</strain>
        <tissue evidence="13">Whole organism</tissue>
    </source>
</reference>
<evidence type="ECO:0000256" key="12">
    <source>
        <dbReference type="SAM" id="SignalP"/>
    </source>
</evidence>
<sequence>MVAKFECFIIVSFIVNVFILNVDSSCPSFFNEILLQNLTNEINEYDRILGHWLYRYQTNQWQRLMGQQQQLAVGKNHHELMMDDQQPFISDFIQWSYDRYSIHCNSMANNEKSNSFHHCPMNKLCRYWSEVQRLFGQQSQQINDNYLQQLIFNHQKEVLTKHIEQIEIQHRNHRYRCDESIDLIMQQIDDPNELLSIWYKCHHQLARSPIPELFEKIQIKISGGEYFHELWNEKNYDLKIGKIDQIHMKAWKIWKRLKPFYHLLMDYIGYKNSTNDDDDDGKIPAHWLRSLNGGQMDSIIDLIKPYPDQFVMINHTNRMMDDVVKIVADFYVQHGGFNRLPDGFWQNSNLITHDNGSCHPRTMNMYNGNDDDDVRMSVCLQDGDFHYNFRRIIHELGHVYYFLETNHAGHRNLYRMTSNSAAHEKALSTFVTIPFGMIIEEWRNQTFTAKNLDLADVNQFYWILREQIQNIRQPPPRPAMLNNQRILDPLFKYHVANFQPYWRYVFGVMLQHQFHQKICSHHHHHHDNGWSSLVECCPQPNDFDTLRKLLRIDLMQQEFNDDNDLAIVKQMFDSNHLEYRIEPLLNYYQPLIDWLHEWKQNE</sequence>
<feature type="binding site" evidence="6">
    <location>
        <position position="503"/>
    </location>
    <ligand>
        <name>chloride</name>
        <dbReference type="ChEBI" id="CHEBI:17996"/>
        <label>1</label>
    </ligand>
</feature>
<evidence type="ECO:0000256" key="6">
    <source>
        <dbReference type="PIRSR" id="PIRSR601548-2"/>
    </source>
</evidence>
<keyword evidence="14" id="KW-1185">Reference proteome</keyword>
<feature type="binding site" evidence="10">
    <location>
        <position position="394"/>
    </location>
    <ligand>
        <name>Zn(2+)</name>
        <dbReference type="ChEBI" id="CHEBI:29105"/>
        <label>2</label>
        <note>catalytic</note>
    </ligand>
</feature>
<proteinExistence type="inferred from homology"/>
<evidence type="ECO:0008006" key="15">
    <source>
        <dbReference type="Google" id="ProtNLM"/>
    </source>
</evidence>